<evidence type="ECO:0000313" key="3">
    <source>
        <dbReference type="EMBL" id="MCK8681040.1"/>
    </source>
</evidence>
<keyword evidence="1 3" id="KW-0378">Hydrolase</keyword>
<sequence>MRVELSDVSLEVQDNGTGHEPVLLLHGFPDTHDLWRHQVKALDAAGHRVIAPDLRGFGDSGRPEDPTAYHPLHSAGDLVQLLDRLDVGSVHLVGHDWGSAVAQALVAVEPDRVASLSLLSVGHGGALLSAGWEQRRRSWYIQLFQLAGIAEDFVSRDDFAVLREMLAGHPDADEAAARLREHEALTAALGIYRAGLPPEVMFGPVPDGPRLRGPVLGVWSDGDPFLTERSMTGTEAFVDGDFRYERVEGVGHWLPLEAPERVNELLLAFFREHGSGAGV</sequence>
<dbReference type="GO" id="GO:0016787">
    <property type="term" value="F:hydrolase activity"/>
    <property type="evidence" value="ECO:0007669"/>
    <property type="project" value="UniProtKB-KW"/>
</dbReference>
<dbReference type="Pfam" id="PF00561">
    <property type="entry name" value="Abhydrolase_1"/>
    <property type="match status" value="1"/>
</dbReference>
<dbReference type="EMBL" id="JALPTH010000034">
    <property type="protein sequence ID" value="MCK8681040.1"/>
    <property type="molecule type" value="Genomic_DNA"/>
</dbReference>
<dbReference type="InterPro" id="IPR029058">
    <property type="entry name" value="AB_hydrolase_fold"/>
</dbReference>
<accession>A0ABT0II75</accession>
<protein>
    <submittedName>
        <fullName evidence="3">Alpha/beta hydrolase</fullName>
    </submittedName>
</protein>
<gene>
    <name evidence="3" type="ORF">M1O15_27340</name>
</gene>
<proteinExistence type="predicted"/>
<dbReference type="Proteomes" id="UP001522868">
    <property type="component" value="Unassembled WGS sequence"/>
</dbReference>
<reference evidence="3 4" key="1">
    <citation type="submission" date="2022-04" db="EMBL/GenBank/DDBJ databases">
        <title>Streptomyces sp. nov. LCR6-01 isolated from Lichen of Dirinaria sp.</title>
        <authorList>
            <person name="Kanchanasin P."/>
            <person name="Tanasupawat S."/>
            <person name="Phongsopitanun W."/>
        </authorList>
    </citation>
    <scope>NUCLEOTIDE SEQUENCE [LARGE SCALE GENOMIC DNA]</scope>
    <source>
        <strain evidence="3 4">LCR6-01</strain>
    </source>
</reference>
<name>A0ABT0II75_9ACTN</name>
<dbReference type="InterPro" id="IPR000639">
    <property type="entry name" value="Epox_hydrolase-like"/>
</dbReference>
<comment type="caution">
    <text evidence="3">The sequence shown here is derived from an EMBL/GenBank/DDBJ whole genome shotgun (WGS) entry which is preliminary data.</text>
</comment>
<evidence type="ECO:0000256" key="1">
    <source>
        <dbReference type="ARBA" id="ARBA00022801"/>
    </source>
</evidence>
<dbReference type="PRINTS" id="PR00111">
    <property type="entry name" value="ABHYDROLASE"/>
</dbReference>
<dbReference type="InterPro" id="IPR000073">
    <property type="entry name" value="AB_hydrolase_1"/>
</dbReference>
<dbReference type="PRINTS" id="PR00412">
    <property type="entry name" value="EPOXHYDRLASE"/>
</dbReference>
<feature type="domain" description="AB hydrolase-1" evidence="2">
    <location>
        <begin position="21"/>
        <end position="258"/>
    </location>
</feature>
<dbReference type="PANTHER" id="PTHR43329">
    <property type="entry name" value="EPOXIDE HYDROLASE"/>
    <property type="match status" value="1"/>
</dbReference>
<organism evidence="3 4">
    <name type="scientific">Streptomyces lichenis</name>
    <dbReference type="NCBI Taxonomy" id="2306967"/>
    <lineage>
        <taxon>Bacteria</taxon>
        <taxon>Bacillati</taxon>
        <taxon>Actinomycetota</taxon>
        <taxon>Actinomycetes</taxon>
        <taxon>Kitasatosporales</taxon>
        <taxon>Streptomycetaceae</taxon>
        <taxon>Streptomyces</taxon>
    </lineage>
</organism>
<dbReference type="Gene3D" id="3.40.50.1820">
    <property type="entry name" value="alpha/beta hydrolase"/>
    <property type="match status" value="1"/>
</dbReference>
<dbReference type="SUPFAM" id="SSF53474">
    <property type="entry name" value="alpha/beta-Hydrolases"/>
    <property type="match status" value="1"/>
</dbReference>
<evidence type="ECO:0000259" key="2">
    <source>
        <dbReference type="Pfam" id="PF00561"/>
    </source>
</evidence>
<evidence type="ECO:0000313" key="4">
    <source>
        <dbReference type="Proteomes" id="UP001522868"/>
    </source>
</evidence>
<keyword evidence="4" id="KW-1185">Reference proteome</keyword>
<dbReference type="RefSeq" id="WP_248636868.1">
    <property type="nucleotide sequence ID" value="NZ_JALPTH010000034.1"/>
</dbReference>